<dbReference type="Gene3D" id="2.60.40.2470">
    <property type="entry name" value="SoxY domain"/>
    <property type="match status" value="1"/>
</dbReference>
<dbReference type="InterPro" id="IPR032711">
    <property type="entry name" value="SoxY"/>
</dbReference>
<dbReference type="InterPro" id="IPR038162">
    <property type="entry name" value="SoxY_sf"/>
</dbReference>
<dbReference type="RefSeq" id="WP_119379761.1">
    <property type="nucleotide sequence ID" value="NZ_QWGB01000005.1"/>
</dbReference>
<dbReference type="EMBL" id="QWGB01000005">
    <property type="protein sequence ID" value="RIJ24572.1"/>
    <property type="molecule type" value="Genomic_DNA"/>
</dbReference>
<dbReference type="PIRSF" id="PIRSF010312">
    <property type="entry name" value="Sulphur_oxidation_SoxY"/>
    <property type="match status" value="1"/>
</dbReference>
<evidence type="ECO:0000313" key="4">
    <source>
        <dbReference type="Proteomes" id="UP000265431"/>
    </source>
</evidence>
<dbReference type="AlphaFoldDB" id="A0A399R4E0"/>
<feature type="signal peptide" evidence="1">
    <location>
        <begin position="1"/>
        <end position="32"/>
    </location>
</feature>
<proteinExistence type="predicted"/>
<keyword evidence="1" id="KW-0732">Signal</keyword>
<organism evidence="3 4">
    <name type="scientific">Henriciella barbarensis</name>
    <dbReference type="NCBI Taxonomy" id="86342"/>
    <lineage>
        <taxon>Bacteria</taxon>
        <taxon>Pseudomonadati</taxon>
        <taxon>Pseudomonadota</taxon>
        <taxon>Alphaproteobacteria</taxon>
        <taxon>Hyphomonadales</taxon>
        <taxon>Hyphomonadaceae</taxon>
        <taxon>Henriciella</taxon>
    </lineage>
</organism>
<sequence>MKTLSRQTSFARRSFLQLGAAGLAATALPLRAAADAVDADAAIREIFGDKPLNEGRVTVKLPPIAENGNSVAITVAAESLMSPDDYVRRIAIISPRNPIAEVAVFKLSPHAGKAEVSTRIRMAGTQRIRAVAEMSDGTLWHGSASTVVTLAACLIG</sequence>
<reference evidence="3 4" key="1">
    <citation type="submission" date="2018-08" db="EMBL/GenBank/DDBJ databases">
        <title>Henriciella mobilis sp. nov., isolated from seawater.</title>
        <authorList>
            <person name="Cheng H."/>
            <person name="Wu Y.-H."/>
            <person name="Xu X.-W."/>
            <person name="Guo L.-L."/>
        </authorList>
    </citation>
    <scope>NUCLEOTIDE SEQUENCE [LARGE SCALE GENOMIC DNA]</scope>
    <source>
        <strain evidence="3 4">CCUG66934</strain>
    </source>
</reference>
<dbReference type="Proteomes" id="UP000265431">
    <property type="component" value="Unassembled WGS sequence"/>
</dbReference>
<dbReference type="OrthoDB" id="9804570at2"/>
<feature type="domain" description="Ig-like SoxY" evidence="2">
    <location>
        <begin position="44"/>
        <end position="153"/>
    </location>
</feature>
<evidence type="ECO:0000256" key="1">
    <source>
        <dbReference type="SAM" id="SignalP"/>
    </source>
</evidence>
<dbReference type="InterPro" id="IPR016568">
    <property type="entry name" value="Sulphur_oxidation_SoxY"/>
</dbReference>
<evidence type="ECO:0000313" key="3">
    <source>
        <dbReference type="EMBL" id="RIJ24572.1"/>
    </source>
</evidence>
<accession>A0A399R4E0</accession>
<gene>
    <name evidence="3" type="ORF">D1224_10185</name>
</gene>
<dbReference type="Pfam" id="PF13501">
    <property type="entry name" value="SoxY"/>
    <property type="match status" value="1"/>
</dbReference>
<dbReference type="PROSITE" id="PS51318">
    <property type="entry name" value="TAT"/>
    <property type="match status" value="1"/>
</dbReference>
<keyword evidence="4" id="KW-1185">Reference proteome</keyword>
<dbReference type="InterPro" id="IPR006311">
    <property type="entry name" value="TAT_signal"/>
</dbReference>
<name>A0A399R4E0_9PROT</name>
<comment type="caution">
    <text evidence="3">The sequence shown here is derived from an EMBL/GenBank/DDBJ whole genome shotgun (WGS) entry which is preliminary data.</text>
</comment>
<feature type="chain" id="PRO_5017427559" evidence="1">
    <location>
        <begin position="33"/>
        <end position="156"/>
    </location>
</feature>
<evidence type="ECO:0000259" key="2">
    <source>
        <dbReference type="Pfam" id="PF13501"/>
    </source>
</evidence>
<protein>
    <submittedName>
        <fullName evidence="3">Sulfur oxidation protein SoxY</fullName>
    </submittedName>
</protein>